<dbReference type="Pfam" id="PF12771">
    <property type="entry name" value="SusD-like_2"/>
    <property type="match status" value="1"/>
</dbReference>
<dbReference type="Gene3D" id="1.25.40.390">
    <property type="match status" value="1"/>
</dbReference>
<sequence>MKIISKMKLIMVVLIIGALVSCSKDFDNLNNDPNRLENVAPGTLLAPAQYYGHWAITLRAHRIHNELMQYTVETGTLNDFARYIFRENEPDYLWTNLYRRAYDMQEMYQLAEKIKDSNNMGAALVMKAWLVSNLTDIFGDIPYTEAFKGDDELYYPKFDTQKSIYESLLADLKRANDLFKENLAFEGTDLIYNNDVIKWKKFTNALRLRLLLRLSDRPEMNSRAEIAEMLGNPTKYPLFERNEDEAMMKNTGISPFINTFSTWRDAEFSGNRRLGKPLMDLMNTTVDGRRFRYATKNRDGGYNGIPSGYTQTQAAEFAVNGGVGASTYAATLQLQDYPYPLLTYSEVMFNLSEAALKGWISGSAETYYNKGIEASWRQWNCTWDGGAGTTYLARSTVKFNNTMERLMNQKYIALFFSGFEAWNDYRRTGYPNLPIGPAVGNDGILPRRLEYPLIVKATNKENYREVAARIGGDNLKTRVWWDNN</sequence>
<dbReference type="Proteomes" id="UP000219281">
    <property type="component" value="Unassembled WGS sequence"/>
</dbReference>
<evidence type="ECO:0000313" key="2">
    <source>
        <dbReference type="Proteomes" id="UP000219281"/>
    </source>
</evidence>
<accession>A0A286AF38</accession>
<dbReference type="InterPro" id="IPR011990">
    <property type="entry name" value="TPR-like_helical_dom_sf"/>
</dbReference>
<proteinExistence type="predicted"/>
<dbReference type="AlphaFoldDB" id="A0A286AF38"/>
<dbReference type="PROSITE" id="PS51257">
    <property type="entry name" value="PROKAR_LIPOPROTEIN"/>
    <property type="match status" value="1"/>
</dbReference>
<gene>
    <name evidence="1" type="ORF">SAMN06297358_4236</name>
</gene>
<dbReference type="OrthoDB" id="9766256at2"/>
<evidence type="ECO:0000313" key="1">
    <source>
        <dbReference type="EMBL" id="SOD20512.1"/>
    </source>
</evidence>
<keyword evidence="2" id="KW-1185">Reference proteome</keyword>
<organism evidence="1 2">
    <name type="scientific">Pedobacter xixiisoli</name>
    <dbReference type="NCBI Taxonomy" id="1476464"/>
    <lineage>
        <taxon>Bacteria</taxon>
        <taxon>Pseudomonadati</taxon>
        <taxon>Bacteroidota</taxon>
        <taxon>Sphingobacteriia</taxon>
        <taxon>Sphingobacteriales</taxon>
        <taxon>Sphingobacteriaceae</taxon>
        <taxon>Pedobacter</taxon>
    </lineage>
</organism>
<dbReference type="RefSeq" id="WP_097134011.1">
    <property type="nucleotide sequence ID" value="NZ_OCMT01000005.1"/>
</dbReference>
<dbReference type="EMBL" id="OCMT01000005">
    <property type="protein sequence ID" value="SOD20512.1"/>
    <property type="molecule type" value="Genomic_DNA"/>
</dbReference>
<reference evidence="2" key="1">
    <citation type="submission" date="2017-09" db="EMBL/GenBank/DDBJ databases">
        <authorList>
            <person name="Varghese N."/>
            <person name="Submissions S."/>
        </authorList>
    </citation>
    <scope>NUCLEOTIDE SEQUENCE [LARGE SCALE GENOMIC DNA]</scope>
    <source>
        <strain evidence="2">CGMCC 1.12803</strain>
    </source>
</reference>
<dbReference type="SUPFAM" id="SSF48452">
    <property type="entry name" value="TPR-like"/>
    <property type="match status" value="1"/>
</dbReference>
<name>A0A286AF38_9SPHI</name>
<protein>
    <submittedName>
        <fullName evidence="1">Starch-binding associating with outer membrane</fullName>
    </submittedName>
</protein>
<dbReference type="InterPro" id="IPR041662">
    <property type="entry name" value="SusD-like_2"/>
</dbReference>